<evidence type="ECO:0000313" key="2">
    <source>
        <dbReference type="EMBL" id="KAK7423421.1"/>
    </source>
</evidence>
<evidence type="ECO:0000256" key="1">
    <source>
        <dbReference type="SAM" id="MobiDB-lite"/>
    </source>
</evidence>
<accession>A0ABR1HS60</accession>
<comment type="caution">
    <text evidence="2">The sequence shown here is derived from an EMBL/GenBank/DDBJ whole genome shotgun (WGS) entry which is preliminary data.</text>
</comment>
<proteinExistence type="predicted"/>
<protein>
    <submittedName>
        <fullName evidence="2">Uncharacterized protein</fullName>
    </submittedName>
</protein>
<gene>
    <name evidence="2" type="ORF">QQZ08_009099</name>
</gene>
<dbReference type="EMBL" id="JAZAVK010000099">
    <property type="protein sequence ID" value="KAK7423421.1"/>
    <property type="molecule type" value="Genomic_DNA"/>
</dbReference>
<evidence type="ECO:0000313" key="3">
    <source>
        <dbReference type="Proteomes" id="UP001498421"/>
    </source>
</evidence>
<organism evidence="2 3">
    <name type="scientific">Neonectria magnoliae</name>
    <dbReference type="NCBI Taxonomy" id="2732573"/>
    <lineage>
        <taxon>Eukaryota</taxon>
        <taxon>Fungi</taxon>
        <taxon>Dikarya</taxon>
        <taxon>Ascomycota</taxon>
        <taxon>Pezizomycotina</taxon>
        <taxon>Sordariomycetes</taxon>
        <taxon>Hypocreomycetidae</taxon>
        <taxon>Hypocreales</taxon>
        <taxon>Nectriaceae</taxon>
        <taxon>Neonectria</taxon>
    </lineage>
</organism>
<sequence length="150" mass="16541">MSYSIASGDHSGDHPGDHSGVFSHAAAPDTNPSTVAPEPKITIKFTTVKKLFEEIDNTSGDALIVHNVSLPDYDKICQELTLGYSEGLQPQSTEWDWILSGHQQLVQLGEQMVTQMEMWVKETQLALLEFQPAAVVLGQHLSLRQDTPKL</sequence>
<keyword evidence="3" id="KW-1185">Reference proteome</keyword>
<feature type="region of interest" description="Disordered" evidence="1">
    <location>
        <begin position="1"/>
        <end position="37"/>
    </location>
</feature>
<name>A0ABR1HS60_9HYPO</name>
<reference evidence="2 3" key="1">
    <citation type="journal article" date="2025" name="Microbiol. Resour. Announc.">
        <title>Draft genome sequences for Neonectria magnoliae and Neonectria punicea, canker pathogens of Liriodendron tulipifera and Acer saccharum in West Virginia.</title>
        <authorList>
            <person name="Petronek H.M."/>
            <person name="Kasson M.T."/>
            <person name="Metheny A.M."/>
            <person name="Stauder C.M."/>
            <person name="Lovett B."/>
            <person name="Lynch S.C."/>
            <person name="Garnas J.R."/>
            <person name="Kasson L.R."/>
            <person name="Stajich J.E."/>
        </authorList>
    </citation>
    <scope>NUCLEOTIDE SEQUENCE [LARGE SCALE GENOMIC DNA]</scope>
    <source>
        <strain evidence="2 3">NRRL 64651</strain>
    </source>
</reference>
<dbReference type="Proteomes" id="UP001498421">
    <property type="component" value="Unassembled WGS sequence"/>
</dbReference>